<proteinExistence type="predicted"/>
<comment type="caution">
    <text evidence="1">The sequence shown here is derived from an EMBL/GenBank/DDBJ whole genome shotgun (WGS) entry which is preliminary data.</text>
</comment>
<dbReference type="Gene3D" id="2.115.10.20">
    <property type="entry name" value="Glycosyl hydrolase domain, family 43"/>
    <property type="match status" value="1"/>
</dbReference>
<dbReference type="EMBL" id="VSRL01000411">
    <property type="protein sequence ID" value="NKE63734.1"/>
    <property type="molecule type" value="Genomic_DNA"/>
</dbReference>
<evidence type="ECO:0000313" key="1">
    <source>
        <dbReference type="EMBL" id="NKE63734.1"/>
    </source>
</evidence>
<organism evidence="1 2">
    <name type="scientific">Lentzea indica</name>
    <dbReference type="NCBI Taxonomy" id="2604800"/>
    <lineage>
        <taxon>Bacteria</taxon>
        <taxon>Bacillati</taxon>
        <taxon>Actinomycetota</taxon>
        <taxon>Actinomycetes</taxon>
        <taxon>Pseudonocardiales</taxon>
        <taxon>Pseudonocardiaceae</taxon>
        <taxon>Lentzea</taxon>
    </lineage>
</organism>
<accession>A0ABX1FXH1</accession>
<name>A0ABX1FXH1_9PSEU</name>
<dbReference type="RefSeq" id="WP_167980308.1">
    <property type="nucleotide sequence ID" value="NZ_VSRL01000411.1"/>
</dbReference>
<dbReference type="InterPro" id="IPR023296">
    <property type="entry name" value="Glyco_hydro_beta-prop_sf"/>
</dbReference>
<keyword evidence="2" id="KW-1185">Reference proteome</keyword>
<reference evidence="1 2" key="1">
    <citation type="submission" date="2019-08" db="EMBL/GenBank/DDBJ databases">
        <title>Lentzea from Indian Himalayas.</title>
        <authorList>
            <person name="Mandal S."/>
            <person name="Mallick Gupta A."/>
            <person name="Maiti P.K."/>
            <person name="Sarkar J."/>
            <person name="Mandal S."/>
        </authorList>
    </citation>
    <scope>NUCLEOTIDE SEQUENCE [LARGE SCALE GENOMIC DNA]</scope>
    <source>
        <strain evidence="1 2">PSKA42</strain>
    </source>
</reference>
<evidence type="ECO:0000313" key="2">
    <source>
        <dbReference type="Proteomes" id="UP001515943"/>
    </source>
</evidence>
<dbReference type="SUPFAM" id="SSF75005">
    <property type="entry name" value="Arabinanase/levansucrase/invertase"/>
    <property type="match status" value="1"/>
</dbReference>
<sequence>MMFFLGTDHANTNNQIGVAFAQKLDGPWVKHPKPIVTTPFEPGHWGVGQPSATTINPATGELMLFYSQGGPTTESYFRYLKLEDMANPVVGAPVRITNEGLGGDVLHNFDIAYDPSRDRFYAAREAAPYPSDEPSYISARVELVSIDGASIWGGTGRWTSEGFVTQNLTGYQRNHNPGVLRTVYGTLPDSRSVTTVVSVARTGSFPNSLWTYHLRQVTGTIR</sequence>
<gene>
    <name evidence="1" type="ORF">FXN61_46300</name>
</gene>
<protein>
    <recommendedName>
        <fullName evidence="3">Glycosyl hydrolases family 43</fullName>
    </recommendedName>
</protein>
<dbReference type="Proteomes" id="UP001515943">
    <property type="component" value="Unassembled WGS sequence"/>
</dbReference>
<evidence type="ECO:0008006" key="3">
    <source>
        <dbReference type="Google" id="ProtNLM"/>
    </source>
</evidence>